<evidence type="ECO:0000313" key="2">
    <source>
        <dbReference type="EMBL" id="CQR73790.1"/>
    </source>
</evidence>
<keyword evidence="1" id="KW-0472">Membrane</keyword>
<protein>
    <submittedName>
        <fullName evidence="2">Uncharacterized protein</fullName>
    </submittedName>
</protein>
<dbReference type="RefSeq" id="WP_021171049.1">
    <property type="nucleotide sequence ID" value="NZ_CTRP01000014.1"/>
</dbReference>
<feature type="transmembrane region" description="Helical" evidence="1">
    <location>
        <begin position="94"/>
        <end position="116"/>
    </location>
</feature>
<keyword evidence="1" id="KW-0812">Transmembrane</keyword>
<keyword evidence="1" id="KW-1133">Transmembrane helix</keyword>
<evidence type="ECO:0000256" key="1">
    <source>
        <dbReference type="SAM" id="Phobius"/>
    </source>
</evidence>
<organism evidence="2 3">
    <name type="scientific">Sporomusa ovata</name>
    <dbReference type="NCBI Taxonomy" id="2378"/>
    <lineage>
        <taxon>Bacteria</taxon>
        <taxon>Bacillati</taxon>
        <taxon>Bacillota</taxon>
        <taxon>Negativicutes</taxon>
        <taxon>Selenomonadales</taxon>
        <taxon>Sporomusaceae</taxon>
        <taxon>Sporomusa</taxon>
    </lineage>
</organism>
<name>A0A0U1L283_9FIRM</name>
<evidence type="ECO:0000313" key="3">
    <source>
        <dbReference type="Proteomes" id="UP000049855"/>
    </source>
</evidence>
<proteinExistence type="predicted"/>
<reference evidence="3" key="1">
    <citation type="submission" date="2015-03" db="EMBL/GenBank/DDBJ databases">
        <authorList>
            <person name="Nijsse Bart"/>
        </authorList>
    </citation>
    <scope>NUCLEOTIDE SEQUENCE [LARGE SCALE GENOMIC DNA]</scope>
</reference>
<dbReference type="AlphaFoldDB" id="A0A0U1L283"/>
<dbReference type="EMBL" id="CTRP01000014">
    <property type="protein sequence ID" value="CQR73790.1"/>
    <property type="molecule type" value="Genomic_DNA"/>
</dbReference>
<feature type="transmembrane region" description="Helical" evidence="1">
    <location>
        <begin position="55"/>
        <end position="74"/>
    </location>
</feature>
<sequence>MPKIIAIFPSYNEAITASNTLLTHNLADYSLNELSYDYESQVRQELFLSSRESKAIAMMIVLCLLIGIGLFYWLTLSPLTGTLFSWLLGGGLPVALFTGGGLGAAIGMLLTGLYVLSKPLNIDYTGKWLFILYCRDNAQWTEAKAIIEASQGSVM</sequence>
<accession>A0A0U1L283</accession>
<keyword evidence="3" id="KW-1185">Reference proteome</keyword>
<gene>
    <name evidence="2" type="ORF">SpAn4DRAFT_0252</name>
</gene>
<dbReference type="Proteomes" id="UP000049855">
    <property type="component" value="Unassembled WGS sequence"/>
</dbReference>